<feature type="region of interest" description="Disordered" evidence="1">
    <location>
        <begin position="250"/>
        <end position="277"/>
    </location>
</feature>
<proteinExistence type="predicted"/>
<evidence type="ECO:0008006" key="4">
    <source>
        <dbReference type="Google" id="ProtNLM"/>
    </source>
</evidence>
<evidence type="ECO:0000256" key="1">
    <source>
        <dbReference type="SAM" id="MobiDB-lite"/>
    </source>
</evidence>
<feature type="compositionally biased region" description="Basic and acidic residues" evidence="1">
    <location>
        <begin position="341"/>
        <end position="354"/>
    </location>
</feature>
<name>A0A8K0PIY6_9PEZI</name>
<accession>A0A8K0PIY6</accession>
<dbReference type="GO" id="GO:0006368">
    <property type="term" value="P:transcription elongation by RNA polymerase II"/>
    <property type="evidence" value="ECO:0007669"/>
    <property type="project" value="InterPro"/>
</dbReference>
<protein>
    <recommendedName>
        <fullName evidence="4">Elongin-A</fullName>
    </recommendedName>
</protein>
<feature type="compositionally biased region" description="Basic and acidic residues" evidence="1">
    <location>
        <begin position="305"/>
        <end position="329"/>
    </location>
</feature>
<feature type="region of interest" description="Disordered" evidence="1">
    <location>
        <begin position="305"/>
        <end position="385"/>
    </location>
</feature>
<dbReference type="EMBL" id="JAESVG020000003">
    <property type="protein sequence ID" value="KAG8628978.1"/>
    <property type="molecule type" value="Genomic_DNA"/>
</dbReference>
<organism evidence="2 3">
    <name type="scientific">Elsinoe batatas</name>
    <dbReference type="NCBI Taxonomy" id="2601811"/>
    <lineage>
        <taxon>Eukaryota</taxon>
        <taxon>Fungi</taxon>
        <taxon>Dikarya</taxon>
        <taxon>Ascomycota</taxon>
        <taxon>Pezizomycotina</taxon>
        <taxon>Dothideomycetes</taxon>
        <taxon>Dothideomycetidae</taxon>
        <taxon>Myriangiales</taxon>
        <taxon>Elsinoaceae</taxon>
        <taxon>Elsinoe</taxon>
    </lineage>
</organism>
<gene>
    <name evidence="2" type="ORF">KVT40_002843</name>
</gene>
<reference evidence="2" key="1">
    <citation type="submission" date="2021-07" db="EMBL/GenBank/DDBJ databases">
        <title>Elsinoe batatas strain:CRI-CJ2 Genome sequencing and assembly.</title>
        <authorList>
            <person name="Huang L."/>
        </authorList>
    </citation>
    <scope>NUCLEOTIDE SEQUENCE</scope>
    <source>
        <strain evidence="2">CRI-CJ2</strain>
    </source>
</reference>
<dbReference type="GO" id="GO:0070449">
    <property type="term" value="C:elongin complex"/>
    <property type="evidence" value="ECO:0007669"/>
    <property type="project" value="InterPro"/>
</dbReference>
<dbReference type="Gene3D" id="6.10.250.3180">
    <property type="match status" value="1"/>
</dbReference>
<dbReference type="Pfam" id="PF06881">
    <property type="entry name" value="Elongin_A"/>
    <property type="match status" value="1"/>
</dbReference>
<evidence type="ECO:0000313" key="2">
    <source>
        <dbReference type="EMBL" id="KAG8628978.1"/>
    </source>
</evidence>
<dbReference type="InterPro" id="IPR010684">
    <property type="entry name" value="RNA_pol_II_trans_fac_SIII_A"/>
</dbReference>
<dbReference type="OrthoDB" id="21513at2759"/>
<keyword evidence="3" id="KW-1185">Reference proteome</keyword>
<dbReference type="AlphaFoldDB" id="A0A8K0PIY6"/>
<comment type="caution">
    <text evidence="2">The sequence shown here is derived from an EMBL/GenBank/DDBJ whole genome shotgun (WGS) entry which is preliminary data.</text>
</comment>
<dbReference type="Proteomes" id="UP000809789">
    <property type="component" value="Unassembled WGS sequence"/>
</dbReference>
<sequence>MASSMHYQENSTKGVPSLVSMSRRVAIKHVDDIMTFADLAPHLLPQIIKKVSSPTQLRNLEIESPQIVGLPATVEAWKALIRRDIPDWEKKNLEPKNAALWWKVYRKLKREDEAAQKDAEDQLRNALGAQAAKKESNKSTILHSILPEARTTTKLDHGVSRRTVGMDALRTLRRQTAVTAMTRSIAKKFTKPSASRTAQPVRPAHLDLAANRGTVSQAPAKMVQDYAKRAGLPASSVHIPSAAHLTAKYQAASRPQPISRAQMRNPFRGTASSNRSGQEALNLAIKIEKENRARQAREAERLIAAKAEKRAPSPEGRGRLEVPKPERAGARGTLPGVATSPEKRQREGDGEKSRSPQPPPVVATGQAVKRKAPNIFMAQKKRKVG</sequence>
<evidence type="ECO:0000313" key="3">
    <source>
        <dbReference type="Proteomes" id="UP000809789"/>
    </source>
</evidence>